<feature type="transmembrane region" description="Helical" evidence="7">
    <location>
        <begin position="368"/>
        <end position="389"/>
    </location>
</feature>
<name>U5YDR1_MONSK</name>
<dbReference type="Pfam" id="PF00361">
    <property type="entry name" value="Proton_antipo_M"/>
    <property type="match status" value="1"/>
</dbReference>
<feature type="transmembrane region" description="Helical" evidence="7">
    <location>
        <begin position="273"/>
        <end position="296"/>
    </location>
</feature>
<protein>
    <submittedName>
        <fullName evidence="9">NADH dehydrogenase subunit 2</fullName>
    </submittedName>
</protein>
<gene>
    <name evidence="9" type="primary">nad2</name>
</gene>
<feature type="transmembrane region" description="Helical" evidence="7">
    <location>
        <begin position="191"/>
        <end position="214"/>
    </location>
</feature>
<evidence type="ECO:0000256" key="6">
    <source>
        <dbReference type="ARBA" id="ARBA00023136"/>
    </source>
</evidence>
<evidence type="ECO:0000256" key="4">
    <source>
        <dbReference type="ARBA" id="ARBA00022989"/>
    </source>
</evidence>
<dbReference type="InterPro" id="IPR001750">
    <property type="entry name" value="ND/Mrp_TM"/>
</dbReference>
<comment type="subcellular location">
    <subcellularLocation>
        <location evidence="1">Membrane</location>
        <topology evidence="1">Multi-pass membrane protein</topology>
    </subcellularLocation>
</comment>
<evidence type="ECO:0000256" key="7">
    <source>
        <dbReference type="SAM" id="Phobius"/>
    </source>
</evidence>
<geneLocation type="mitochondrion" evidence="9"/>
<feature type="transmembrane region" description="Helical" evidence="7">
    <location>
        <begin position="70"/>
        <end position="88"/>
    </location>
</feature>
<evidence type="ECO:0000256" key="5">
    <source>
        <dbReference type="ARBA" id="ARBA00023027"/>
    </source>
</evidence>
<dbReference type="GO" id="GO:0008137">
    <property type="term" value="F:NADH dehydrogenase (ubiquinone) activity"/>
    <property type="evidence" value="ECO:0007669"/>
    <property type="project" value="InterPro"/>
</dbReference>
<feature type="transmembrane region" description="Helical" evidence="7">
    <location>
        <begin position="136"/>
        <end position="154"/>
    </location>
</feature>
<feature type="domain" description="NADH:quinone oxidoreductase/Mrp antiporter transmembrane" evidence="8">
    <location>
        <begin position="156"/>
        <end position="477"/>
    </location>
</feature>
<dbReference type="NCBIfam" id="TIGR01770">
    <property type="entry name" value="NDH_I_N"/>
    <property type="match status" value="1"/>
</dbReference>
<keyword evidence="6 7" id="KW-0472">Membrane</keyword>
<reference evidence="9" key="1">
    <citation type="journal article" date="2013" name="Genome Biol. Evol.">
        <title>Tracing the evolution of streptophyte algae and their mitochondrial genome.</title>
        <authorList>
            <person name="Turmel M."/>
            <person name="Otis C."/>
            <person name="Lemieux C."/>
        </authorList>
    </citation>
    <scope>NUCLEOTIDE SEQUENCE</scope>
</reference>
<evidence type="ECO:0000256" key="2">
    <source>
        <dbReference type="ARBA" id="ARBA00022692"/>
    </source>
</evidence>
<dbReference type="GO" id="GO:0016020">
    <property type="term" value="C:membrane"/>
    <property type="evidence" value="ECO:0007669"/>
    <property type="project" value="UniProtKB-SubCell"/>
</dbReference>
<dbReference type="RefSeq" id="YP_008802566.1">
    <property type="nucleotide sequence ID" value="NC_022797.1"/>
</dbReference>
<feature type="transmembrane region" description="Helical" evidence="7">
    <location>
        <begin position="108"/>
        <end position="129"/>
    </location>
</feature>
<dbReference type="GeneID" id="17622559"/>
<feature type="transmembrane region" description="Helical" evidence="7">
    <location>
        <begin position="452"/>
        <end position="482"/>
    </location>
</feature>
<feature type="transmembrane region" description="Helical" evidence="7">
    <location>
        <begin position="316"/>
        <end position="334"/>
    </location>
</feature>
<feature type="transmembrane region" description="Helical" evidence="7">
    <location>
        <begin position="28"/>
        <end position="49"/>
    </location>
</feature>
<dbReference type="GO" id="GO:0042773">
    <property type="term" value="P:ATP synthesis coupled electron transport"/>
    <property type="evidence" value="ECO:0007669"/>
    <property type="project" value="InterPro"/>
</dbReference>
<feature type="transmembrane region" description="Helical" evidence="7">
    <location>
        <begin position="427"/>
        <end position="446"/>
    </location>
</feature>
<evidence type="ECO:0000259" key="8">
    <source>
        <dbReference type="Pfam" id="PF00361"/>
    </source>
</evidence>
<accession>U5YDR1</accession>
<dbReference type="AlphaFoldDB" id="U5YDR1"/>
<dbReference type="PANTHER" id="PTHR22773">
    <property type="entry name" value="NADH DEHYDROGENASE"/>
    <property type="match status" value="1"/>
</dbReference>
<dbReference type="InterPro" id="IPR010096">
    <property type="entry name" value="NADH-Q_OxRdtase_suN/2"/>
</dbReference>
<proteinExistence type="inferred from homology"/>
<dbReference type="HAMAP" id="MF_00445">
    <property type="entry name" value="NDH1_NuoN_1"/>
    <property type="match status" value="1"/>
</dbReference>
<sequence>MKTQDYLFSQHVNSAEDAFATSFFKNDFLALFPEIFLIMCTLFLLMYGVHYSTVENKVENNLFRPILTENVGYLSLLTLGCTFILLFNNPLNQREIFFGSLILDDFTLFFKGLLLLSCIFVVMISFDFLKKESLNAFEYHILILLSTCSMLFMISSYDFLSLYLALEFQSLCFYVLAACKRNSEFSTEAGLKYFLLGAFSSGILLFGISLIYGFTGITNFEELTLLCASVDINHPAGILLGMLFIAVGLLFKLTAAPFHMWAPDVYEGAPTSVTAYFSVAPKIALLALFIRLFYYAGPFGALGTGIENGSAPLEQILVLCSIASMFIGAFSALSQQKIKRLFAYSSIGHIGYMFIGLIAANREGLESVIVYLIIYIMMTLNVFALLLSLRAKSTSLISENNENIIKNESTQLRYISDLSLLSKTNPMLAFTLTITLFSMAGIPPLAGFCGKFYVFFSALSSSFFILAFVGIFTSVISCFYYIRLIKIMYFEKESTTGYQPINSFEPIDKTKSIVLGITFFFTLFFLFYPAPLFLVAHKVALSLLF</sequence>
<keyword evidence="2 7" id="KW-0812">Transmembrane</keyword>
<keyword evidence="3" id="KW-1278">Translocase</keyword>
<dbReference type="EMBL" id="KF060939">
    <property type="protein sequence ID" value="AGZ90219.1"/>
    <property type="molecule type" value="Genomic_DNA"/>
</dbReference>
<feature type="transmembrane region" description="Helical" evidence="7">
    <location>
        <begin position="234"/>
        <end position="253"/>
    </location>
</feature>
<evidence type="ECO:0000313" key="9">
    <source>
        <dbReference type="EMBL" id="AGZ90219.1"/>
    </source>
</evidence>
<keyword evidence="5" id="KW-0520">NAD</keyword>
<feature type="transmembrane region" description="Helical" evidence="7">
    <location>
        <begin position="341"/>
        <end position="362"/>
    </location>
</feature>
<feature type="transmembrane region" description="Helical" evidence="7">
    <location>
        <begin position="513"/>
        <end position="536"/>
    </location>
</feature>
<keyword evidence="9" id="KW-0496">Mitochondrion</keyword>
<organism evidence="9">
    <name type="scientific">Monomastix sp. (strain OKE-1)</name>
    <dbReference type="NCBI Taxonomy" id="141716"/>
    <lineage>
        <taxon>Eukaryota</taxon>
        <taxon>Viridiplantae</taxon>
        <taxon>Chlorophyta</taxon>
        <taxon>Mamiellophyceae</taxon>
        <taxon>Monomastigales</taxon>
        <taxon>Monomastigaceae</taxon>
        <taxon>Monomastix</taxon>
    </lineage>
</organism>
<evidence type="ECO:0000256" key="1">
    <source>
        <dbReference type="ARBA" id="ARBA00004141"/>
    </source>
</evidence>
<keyword evidence="4 7" id="KW-1133">Transmembrane helix</keyword>
<evidence type="ECO:0000256" key="3">
    <source>
        <dbReference type="ARBA" id="ARBA00022967"/>
    </source>
</evidence>